<dbReference type="PaxDb" id="67767-A0A0J7JUW3"/>
<evidence type="ECO:0000256" key="1">
    <source>
        <dbReference type="SAM" id="MobiDB-lite"/>
    </source>
</evidence>
<proteinExistence type="predicted"/>
<name>A0A0J7JUW3_LASNI</name>
<feature type="compositionally biased region" description="Basic and acidic residues" evidence="1">
    <location>
        <begin position="50"/>
        <end position="65"/>
    </location>
</feature>
<dbReference type="OrthoDB" id="7640165at2759"/>
<accession>A0A0J7JUW3</accession>
<feature type="region of interest" description="Disordered" evidence="1">
    <location>
        <begin position="1"/>
        <end position="34"/>
    </location>
</feature>
<comment type="caution">
    <text evidence="2">The sequence shown here is derived from an EMBL/GenBank/DDBJ whole genome shotgun (WGS) entry which is preliminary data.</text>
</comment>
<keyword evidence="3" id="KW-1185">Reference proteome</keyword>
<feature type="region of interest" description="Disordered" evidence="1">
    <location>
        <begin position="50"/>
        <end position="72"/>
    </location>
</feature>
<protein>
    <submittedName>
        <fullName evidence="2">Uncharacterized protein</fullName>
    </submittedName>
</protein>
<reference evidence="2 3" key="1">
    <citation type="submission" date="2015-04" db="EMBL/GenBank/DDBJ databases">
        <title>Lasius niger genome sequencing.</title>
        <authorList>
            <person name="Konorov E.A."/>
            <person name="Nikitin M.A."/>
            <person name="Kirill M.V."/>
            <person name="Chang P."/>
        </authorList>
    </citation>
    <scope>NUCLEOTIDE SEQUENCE [LARGE SCALE GENOMIC DNA]</scope>
    <source>
        <tissue evidence="2">Whole</tissue>
    </source>
</reference>
<organism evidence="2 3">
    <name type="scientific">Lasius niger</name>
    <name type="common">Black garden ant</name>
    <dbReference type="NCBI Taxonomy" id="67767"/>
    <lineage>
        <taxon>Eukaryota</taxon>
        <taxon>Metazoa</taxon>
        <taxon>Ecdysozoa</taxon>
        <taxon>Arthropoda</taxon>
        <taxon>Hexapoda</taxon>
        <taxon>Insecta</taxon>
        <taxon>Pterygota</taxon>
        <taxon>Neoptera</taxon>
        <taxon>Endopterygota</taxon>
        <taxon>Hymenoptera</taxon>
        <taxon>Apocrita</taxon>
        <taxon>Aculeata</taxon>
        <taxon>Formicoidea</taxon>
        <taxon>Formicidae</taxon>
        <taxon>Formicinae</taxon>
        <taxon>Lasius</taxon>
        <taxon>Lasius</taxon>
    </lineage>
</organism>
<evidence type="ECO:0000313" key="3">
    <source>
        <dbReference type="Proteomes" id="UP000036403"/>
    </source>
</evidence>
<sequence length="185" mass="20643">MMVDDDDESDAERVEAAYGSQSPSYPPDDTVPLSTRAIALPIETRYPFRTEKRTTTDKHLPEVGSKKRRGNPTTRQMDVLQAIMETLERMEADRAASQVQQTALLEKLIEIENTNAARLERLMAINQDCQTRLGVAETRIRTLQESRRDEATQMVAIAGTSTQTHPTTPHIEQPKEGGGTGLGFF</sequence>
<feature type="compositionally biased region" description="Gly residues" evidence="1">
    <location>
        <begin position="176"/>
        <end position="185"/>
    </location>
</feature>
<evidence type="ECO:0000313" key="2">
    <source>
        <dbReference type="EMBL" id="KMQ81957.1"/>
    </source>
</evidence>
<gene>
    <name evidence="2" type="ORF">RF55_24671</name>
</gene>
<dbReference type="AlphaFoldDB" id="A0A0J7JUW3"/>
<feature type="region of interest" description="Disordered" evidence="1">
    <location>
        <begin position="162"/>
        <end position="185"/>
    </location>
</feature>
<dbReference type="Proteomes" id="UP000036403">
    <property type="component" value="Unassembled WGS sequence"/>
</dbReference>
<dbReference type="EMBL" id="LBMM01029966">
    <property type="protein sequence ID" value="KMQ81957.1"/>
    <property type="molecule type" value="Genomic_DNA"/>
</dbReference>
<feature type="compositionally biased region" description="Acidic residues" evidence="1">
    <location>
        <begin position="1"/>
        <end position="10"/>
    </location>
</feature>